<reference evidence="6" key="1">
    <citation type="submission" date="2013-09" db="EMBL/GenBank/DDBJ databases">
        <title>Corchorus olitorius genome sequencing.</title>
        <authorList>
            <person name="Alam M."/>
            <person name="Haque M.S."/>
            <person name="Islam M.S."/>
            <person name="Emdad E.M."/>
            <person name="Islam M.M."/>
            <person name="Ahmed B."/>
            <person name="Halim A."/>
            <person name="Hossen Q.M.M."/>
            <person name="Hossain M.Z."/>
            <person name="Ahmed R."/>
            <person name="Khan M.M."/>
            <person name="Islam R."/>
            <person name="Rashid M.M."/>
            <person name="Khan S.A."/>
            <person name="Rahman M.S."/>
            <person name="Alam M."/>
            <person name="Yahiya A.S."/>
            <person name="Khan M.S."/>
            <person name="Azam M.S."/>
            <person name="Haque T."/>
            <person name="Lashkar M.Z.H."/>
            <person name="Akhand A.I."/>
            <person name="Morshed G."/>
            <person name="Roy S."/>
            <person name="Uddin K.S."/>
            <person name="Rabeya T."/>
            <person name="Hossain A.S."/>
            <person name="Chowdhury A."/>
            <person name="Snigdha A.R."/>
            <person name="Mortoza M.S."/>
            <person name="Matin S.A."/>
            <person name="Hoque S.M.E."/>
            <person name="Islam M.K."/>
            <person name="Roy D.K."/>
            <person name="Haider R."/>
            <person name="Moosa M.M."/>
            <person name="Elias S.M."/>
            <person name="Hasan A.M."/>
            <person name="Jahan S."/>
            <person name="Shafiuddin M."/>
            <person name="Mahmood N."/>
            <person name="Shommy N.S."/>
        </authorList>
    </citation>
    <scope>NUCLEOTIDE SEQUENCE [LARGE SCALE GENOMIC DNA]</scope>
    <source>
        <strain evidence="6">cv. O-4</strain>
    </source>
</reference>
<evidence type="ECO:0000256" key="1">
    <source>
        <dbReference type="ARBA" id="ARBA00004123"/>
    </source>
</evidence>
<feature type="region of interest" description="Disordered" evidence="3">
    <location>
        <begin position="1369"/>
        <end position="1400"/>
    </location>
</feature>
<feature type="region of interest" description="Disordered" evidence="3">
    <location>
        <begin position="713"/>
        <end position="839"/>
    </location>
</feature>
<feature type="compositionally biased region" description="Basic and acidic residues" evidence="3">
    <location>
        <begin position="1168"/>
        <end position="1180"/>
    </location>
</feature>
<feature type="compositionally biased region" description="Basic and acidic residues" evidence="3">
    <location>
        <begin position="1259"/>
        <end position="1272"/>
    </location>
</feature>
<feature type="compositionally biased region" description="Polar residues" evidence="3">
    <location>
        <begin position="818"/>
        <end position="837"/>
    </location>
</feature>
<dbReference type="SMART" id="SM01314">
    <property type="entry name" value="SnAC"/>
    <property type="match status" value="1"/>
</dbReference>
<gene>
    <name evidence="5" type="ORF">COLO4_25220</name>
</gene>
<feature type="compositionally biased region" description="Polar residues" evidence="3">
    <location>
        <begin position="1370"/>
        <end position="1388"/>
    </location>
</feature>
<feature type="compositionally biased region" description="Polar residues" evidence="3">
    <location>
        <begin position="995"/>
        <end position="1005"/>
    </location>
</feature>
<accession>A0A1R3I432</accession>
<protein>
    <recommendedName>
        <fullName evidence="4">Snf2 ATP coupling domain-containing protein</fullName>
    </recommendedName>
</protein>
<feature type="compositionally biased region" description="Polar residues" evidence="3">
    <location>
        <begin position="633"/>
        <end position="654"/>
    </location>
</feature>
<organism evidence="5 6">
    <name type="scientific">Corchorus olitorius</name>
    <dbReference type="NCBI Taxonomy" id="93759"/>
    <lineage>
        <taxon>Eukaryota</taxon>
        <taxon>Viridiplantae</taxon>
        <taxon>Streptophyta</taxon>
        <taxon>Embryophyta</taxon>
        <taxon>Tracheophyta</taxon>
        <taxon>Spermatophyta</taxon>
        <taxon>Magnoliopsida</taxon>
        <taxon>eudicotyledons</taxon>
        <taxon>Gunneridae</taxon>
        <taxon>Pentapetalae</taxon>
        <taxon>rosids</taxon>
        <taxon>malvids</taxon>
        <taxon>Malvales</taxon>
        <taxon>Malvaceae</taxon>
        <taxon>Grewioideae</taxon>
        <taxon>Apeibeae</taxon>
        <taxon>Corchorus</taxon>
    </lineage>
</organism>
<evidence type="ECO:0000313" key="5">
    <source>
        <dbReference type="EMBL" id="OMO77362.1"/>
    </source>
</evidence>
<name>A0A1R3I432_9ROSI</name>
<feature type="compositionally biased region" description="Low complexity" evidence="3">
    <location>
        <begin position="746"/>
        <end position="765"/>
    </location>
</feature>
<feature type="compositionally biased region" description="Polar residues" evidence="3">
    <location>
        <begin position="792"/>
        <end position="805"/>
    </location>
</feature>
<feature type="region of interest" description="Disordered" evidence="3">
    <location>
        <begin position="982"/>
        <end position="1102"/>
    </location>
</feature>
<feature type="compositionally biased region" description="Low complexity" evidence="3">
    <location>
        <begin position="546"/>
        <end position="561"/>
    </location>
</feature>
<dbReference type="Pfam" id="PF14619">
    <property type="entry name" value="SnAC"/>
    <property type="match status" value="1"/>
</dbReference>
<evidence type="ECO:0000313" key="6">
    <source>
        <dbReference type="Proteomes" id="UP000187203"/>
    </source>
</evidence>
<feature type="region of interest" description="Disordered" evidence="3">
    <location>
        <begin position="1325"/>
        <end position="1353"/>
    </location>
</feature>
<dbReference type="STRING" id="93759.A0A1R3I432"/>
<feature type="compositionally biased region" description="Basic and acidic residues" evidence="3">
    <location>
        <begin position="910"/>
        <end position="924"/>
    </location>
</feature>
<feature type="region of interest" description="Disordered" evidence="3">
    <location>
        <begin position="946"/>
        <end position="970"/>
    </location>
</feature>
<comment type="caution">
    <text evidence="5">The sequence shown here is derived from an EMBL/GenBank/DDBJ whole genome shotgun (WGS) entry which is preliminary data.</text>
</comment>
<feature type="region of interest" description="Disordered" evidence="3">
    <location>
        <begin position="224"/>
        <end position="431"/>
    </location>
</feature>
<feature type="compositionally biased region" description="Polar residues" evidence="3">
    <location>
        <begin position="946"/>
        <end position="958"/>
    </location>
</feature>
<dbReference type="InterPro" id="IPR027417">
    <property type="entry name" value="P-loop_NTPase"/>
</dbReference>
<feature type="region of interest" description="Disordered" evidence="3">
    <location>
        <begin position="1150"/>
        <end position="1218"/>
    </location>
</feature>
<dbReference type="PANTHER" id="PTHR10799">
    <property type="entry name" value="SNF2/RAD54 HELICASE FAMILY"/>
    <property type="match status" value="1"/>
</dbReference>
<dbReference type="OrthoDB" id="5857104at2759"/>
<feature type="compositionally biased region" description="Basic and acidic residues" evidence="3">
    <location>
        <begin position="1905"/>
        <end position="1922"/>
    </location>
</feature>
<feature type="region of interest" description="Disordered" evidence="3">
    <location>
        <begin position="461"/>
        <end position="679"/>
    </location>
</feature>
<dbReference type="InterPro" id="IPR029295">
    <property type="entry name" value="SnAC"/>
</dbReference>
<feature type="compositionally biased region" description="Polar residues" evidence="3">
    <location>
        <begin position="1188"/>
        <end position="1200"/>
    </location>
</feature>
<feature type="compositionally biased region" description="Polar residues" evidence="3">
    <location>
        <begin position="346"/>
        <end position="381"/>
    </location>
</feature>
<feature type="domain" description="Snf2 ATP coupling" evidence="4">
    <location>
        <begin position="168"/>
        <end position="266"/>
    </location>
</feature>
<feature type="compositionally biased region" description="Basic and acidic residues" evidence="3">
    <location>
        <begin position="879"/>
        <end position="901"/>
    </location>
</feature>
<feature type="compositionally biased region" description="Polar residues" evidence="3">
    <location>
        <begin position="1882"/>
        <end position="1904"/>
    </location>
</feature>
<dbReference type="Gene3D" id="3.40.50.300">
    <property type="entry name" value="P-loop containing nucleotide triphosphate hydrolases"/>
    <property type="match status" value="1"/>
</dbReference>
<sequence>MTRLLDVMEDYLTFKQYRYLRLDGHTSGTDRGALIDKFNKKDSPFFIFLLRLTCKHKLELTGLARRRMCLSYVLKQYVIVIVGPWGHVQTVEEQVRAAAEHKLGVANQSITAGFFDNNTSAEDRREYLESLLRECKKEEAAPVLDDDALNDLLARSESEIDVFESIDKQRREEELAKWKNVVSESGMDGSKPIPPLPSRLVTDDDLKEFYEAMKLYDAPKNEVPPNVGVKRKGESLGGLDTRRYGRGKRAREVRSYEEQWTEEEFEKMCQVDSPESPKVKEETPEKNLPKDASMGTLQQPNKDATPPSKRGRGRPRRVSADKTPTTPVPPAPFATSKVDVGLQKGAESSSSVSPAPDPHNSTGVSQNLLPNTASDSATLGESNPPGFSPPVQSRGQGRKSQTGGQAPRRRGKKQEPAISAAADTSAVSAPKLIDQSQIKSVSAPDSQVAAISGAVPGASTVPMAECANLPPTSSGPGISLNSQSTPIPSGALIAQSAQPCPTVPVQGRGSGRKAQSVAGTPRRRGKKQAQLSAAALDVSAGQGSKPNPQAQDKAADAAPNNVNAMSSNQERDASDPTKVIQEQVQGTHAPAATTGQIPLSAEEHHDLFQSKQPARSRAADDSSAATVGPAEVQIQNADVNDNASLVTATSPEGSSQKDKSGDVCDNQGGAVPRQPALSQTSVDLVKNQISEDKVHTALSTVKTASSVASATMDCLPTSNPVEGPNKTLPSPDAKIASGAQPFPTHAPVASAPQSVSSSPAEPVQVKRPGRKPTNRAEAPRRRGRKPAIPDASSGQDSRVNSQPQSKSRDSLVNKATAVKSNQDSSPHDTPNVTQTADVNDVARVMKEIFSETCSSKTKVGESAGSEGRNTSPGPLSSKMVEEVAKSQGLDGKKCLPPHEKAATACDIPTEENRKQSETEPDMKGVDGNTSVVVMAADSLKPECKTLTSSDNIAGSRQISSEHRITESEMQIGSACPLDACEKIDASQGTPAPLSDHTSSKVQSESPGAVHLPQTSDSDKTNIEPASEESPKADNNGDNHKVVLSVSCVEEPAIKECETDKESPLMTESDSPSIVEKSPMEGVVPGHPEASQTSSNLGGSSMVEDAAPACQTATLAEAPLDNCVVDGQSGASEAKEDPLLEPAITIAAESADLELAPQDGRASEQPLVVKDREDDGVKIDNMEVDPSETKVSSLKNFTAESSSRDPTLEVDGGDENTEDDHFQVTEVKPFEPLPSKPAVPTLEIAAPVPGMLQDNNIDCSWKDADPNESEEKPPVVVMTPISKSVSLVPQCQSATSSENISDSRQPCCETTRTESNMDVDCKVHMSSTEKKDFASPRSKSREGDSTDFTVGPSCSQTDLSVASLTKVEPHQLNQNSSGNETGISSNDSPEQLPCEAESCHDKSGSLEVPTILDHNSESEVNSCTVEAPALVETNFECEAEPSLDKSGLVEAPAMVENSSECETKPCPDESVVLEVPAMVEINSECEKKPCADKSGMVEAPAVVEINSECEAEPSMKSSPIAYVENVGSAAMSTEPDVNDVPPPVTSNISQSSVHSGTVELPAITKNELGKETELSLDRLQSSATDRGSVEALNVPTESHALIDHHSKAAAAERCGEATIGGLEICEKSDDPGAAPVVEDMAISDNLDGPSSESENRRDYVSEPIHLGSSESTSTEVTAKDDQVQLSSAVEIGDRNSVDISNEEVHPSQQPAAQNDLAIESANIDLVLEVHGEKSSVGIKSIGGDHVDEDVEPLEAEASVGKDIVAIPSSIELVPGDQSKVHLEVGVASTEDSVQVENTVVEPSEERETSSEVTTKESPNGEHVLNHPSDELPGIEKTEADHVGPSSVGPNCPEVKASPLQSGDSDHKELAEKSDIKLVEACNVESNPTEGPSSTQGISDESANQEVRNDAQARTELQVEDHAEASQQAKVEVTDVPPMEIDPMVTEATEQSKVESNDVSNMEIDPPEKKVPSPGPGADETNA</sequence>
<feature type="region of interest" description="Disordered" evidence="3">
    <location>
        <begin position="1787"/>
        <end position="1981"/>
    </location>
</feature>
<dbReference type="EMBL" id="AWUE01018950">
    <property type="protein sequence ID" value="OMO77362.1"/>
    <property type="molecule type" value="Genomic_DNA"/>
</dbReference>
<feature type="compositionally biased region" description="Basic and acidic residues" evidence="3">
    <location>
        <begin position="1051"/>
        <end position="1062"/>
    </location>
</feature>
<feature type="compositionally biased region" description="Basic and acidic residues" evidence="3">
    <location>
        <begin position="1862"/>
        <end position="1876"/>
    </location>
</feature>
<keyword evidence="2" id="KW-0539">Nucleus</keyword>
<proteinExistence type="predicted"/>
<feature type="compositionally biased region" description="Basic and acidic residues" evidence="3">
    <location>
        <begin position="1325"/>
        <end position="1343"/>
    </location>
</feature>
<feature type="compositionally biased region" description="Polar residues" evidence="3">
    <location>
        <begin position="390"/>
        <end position="404"/>
    </location>
</feature>
<feature type="region of interest" description="Disordered" evidence="3">
    <location>
        <begin position="851"/>
        <end position="927"/>
    </location>
</feature>
<dbReference type="GO" id="GO:0042393">
    <property type="term" value="F:histone binding"/>
    <property type="evidence" value="ECO:0007669"/>
    <property type="project" value="InterPro"/>
</dbReference>
<feature type="compositionally biased region" description="Basic and acidic residues" evidence="3">
    <location>
        <begin position="1822"/>
        <end position="1840"/>
    </location>
</feature>
<feature type="compositionally biased region" description="Polar residues" evidence="3">
    <location>
        <begin position="470"/>
        <end position="487"/>
    </location>
</feature>
<dbReference type="Proteomes" id="UP000187203">
    <property type="component" value="Unassembled WGS sequence"/>
</dbReference>
<feature type="compositionally biased region" description="Basic and acidic residues" evidence="3">
    <location>
        <begin position="1028"/>
        <end position="1040"/>
    </location>
</feature>
<evidence type="ECO:0000259" key="4">
    <source>
        <dbReference type="SMART" id="SM01314"/>
    </source>
</evidence>
<keyword evidence="6" id="KW-1185">Reference proteome</keyword>
<feature type="region of interest" description="Disordered" evidence="3">
    <location>
        <begin position="1254"/>
        <end position="1273"/>
    </location>
</feature>
<comment type="subcellular location">
    <subcellularLocation>
        <location evidence="1">Nucleus</location>
    </subcellularLocation>
</comment>
<evidence type="ECO:0000256" key="3">
    <source>
        <dbReference type="SAM" id="MobiDB-lite"/>
    </source>
</evidence>
<feature type="compositionally biased region" description="Polar residues" evidence="3">
    <location>
        <begin position="1089"/>
        <end position="1098"/>
    </location>
</feature>
<feature type="region of interest" description="Disordered" evidence="3">
    <location>
        <begin position="1291"/>
        <end position="1311"/>
    </location>
</feature>
<evidence type="ECO:0000256" key="2">
    <source>
        <dbReference type="ARBA" id="ARBA00023242"/>
    </source>
</evidence>
<dbReference type="GO" id="GO:0005634">
    <property type="term" value="C:nucleus"/>
    <property type="evidence" value="ECO:0007669"/>
    <property type="project" value="UniProtKB-SubCell"/>
</dbReference>
<feature type="compositionally biased region" description="Basic and acidic residues" evidence="3">
    <location>
        <begin position="275"/>
        <end position="289"/>
    </location>
</feature>